<dbReference type="RefSeq" id="WP_205127871.1">
    <property type="nucleotide sequence ID" value="NZ_CAWOLW010000576.1"/>
</dbReference>
<evidence type="ECO:0000313" key="3">
    <source>
        <dbReference type="Proteomes" id="UP000269154"/>
    </source>
</evidence>
<name>A0A3N6NB93_9CYAN</name>
<keyword evidence="1" id="KW-0812">Transmembrane</keyword>
<keyword evidence="3" id="KW-1185">Reference proteome</keyword>
<feature type="transmembrane region" description="Helical" evidence="1">
    <location>
        <begin position="26"/>
        <end position="43"/>
    </location>
</feature>
<protein>
    <submittedName>
        <fullName evidence="2">Uncharacterized protein</fullName>
    </submittedName>
</protein>
<gene>
    <name evidence="2" type="ORF">D5R40_34505</name>
</gene>
<feature type="non-terminal residue" evidence="2">
    <location>
        <position position="1"/>
    </location>
</feature>
<dbReference type="AlphaFoldDB" id="A0A3N6NB93"/>
<evidence type="ECO:0000256" key="1">
    <source>
        <dbReference type="SAM" id="Phobius"/>
    </source>
</evidence>
<evidence type="ECO:0000313" key="2">
    <source>
        <dbReference type="EMBL" id="RQH13808.1"/>
    </source>
</evidence>
<comment type="caution">
    <text evidence="2">The sequence shown here is derived from an EMBL/GenBank/DDBJ whole genome shotgun (WGS) entry which is preliminary data.</text>
</comment>
<sequence length="86" mass="9832">PAVKKIAQISFSIHSEAVNLLEPIDFIHWILLIGIVLIIPYTLHFSTGLSYQIGVTVSFDRIVAQIGMCTIDFVLWTFRNENERKE</sequence>
<accession>A0A3N6NB93</accession>
<proteinExistence type="predicted"/>
<dbReference type="Proteomes" id="UP000269154">
    <property type="component" value="Unassembled WGS sequence"/>
</dbReference>
<keyword evidence="1" id="KW-1133">Transmembrane helix</keyword>
<keyword evidence="1" id="KW-0472">Membrane</keyword>
<dbReference type="EMBL" id="RCBY01000617">
    <property type="protein sequence ID" value="RQH13808.1"/>
    <property type="molecule type" value="Genomic_DNA"/>
</dbReference>
<organism evidence="2 3">
    <name type="scientific">Okeania hirsuta</name>
    <dbReference type="NCBI Taxonomy" id="1458930"/>
    <lineage>
        <taxon>Bacteria</taxon>
        <taxon>Bacillati</taxon>
        <taxon>Cyanobacteriota</taxon>
        <taxon>Cyanophyceae</taxon>
        <taxon>Oscillatoriophycideae</taxon>
        <taxon>Oscillatoriales</taxon>
        <taxon>Microcoleaceae</taxon>
        <taxon>Okeania</taxon>
    </lineage>
</organism>
<reference evidence="2 3" key="1">
    <citation type="journal article" date="2018" name="ACS Chem. Biol.">
        <title>Ketoreductase domain dysfunction expands chemodiversity: malyngamide biosynthesis in the cyanobacterium Okeania hirsuta.</title>
        <authorList>
            <person name="Moss N.A."/>
            <person name="Leao T."/>
            <person name="Rankin M."/>
            <person name="McCullough T.M."/>
            <person name="Qu P."/>
            <person name="Korobeynikov A."/>
            <person name="Smith J.L."/>
            <person name="Gerwick L."/>
            <person name="Gerwick W.H."/>
        </authorList>
    </citation>
    <scope>NUCLEOTIDE SEQUENCE [LARGE SCALE GENOMIC DNA]</scope>
    <source>
        <strain evidence="2 3">PAB10Feb10-1</strain>
    </source>
</reference>